<dbReference type="RefSeq" id="WP_015650748.1">
    <property type="nucleotide sequence ID" value="NC_020506.1"/>
</dbReference>
<keyword evidence="6" id="KW-1185">Reference proteome</keyword>
<dbReference type="NCBIfam" id="NF004127">
    <property type="entry name" value="PRK05617.1"/>
    <property type="match status" value="1"/>
</dbReference>
<feature type="domain" description="Enoyl-CoA hydratase/isomerase" evidence="4">
    <location>
        <begin position="17"/>
        <end position="328"/>
    </location>
</feature>
<reference evidence="5 6" key="1">
    <citation type="submission" date="2013-02" db="EMBL/GenBank/DDBJ databases">
        <title>The complete genome sequence of Corynebacterium callunae DSM 20147.</title>
        <authorList>
            <person name="Ruckert C."/>
            <person name="Albersmeier A."/>
            <person name="Kalinowski J."/>
        </authorList>
    </citation>
    <scope>NUCLEOTIDE SEQUENCE [LARGE SCALE GENOMIC DNA]</scope>
    <source>
        <strain evidence="5 6">DSM 20147</strain>
    </source>
</reference>
<dbReference type="PATRIC" id="fig|1121353.3.peg.889"/>
<accession>M1UY37</accession>
<dbReference type="CDD" id="cd06558">
    <property type="entry name" value="crotonase-like"/>
    <property type="match status" value="1"/>
</dbReference>
<evidence type="ECO:0000256" key="1">
    <source>
        <dbReference type="ARBA" id="ARBA00001709"/>
    </source>
</evidence>
<dbReference type="GO" id="GO:0006574">
    <property type="term" value="P:L-valine catabolic process"/>
    <property type="evidence" value="ECO:0007669"/>
    <property type="project" value="TreeGrafter"/>
</dbReference>
<gene>
    <name evidence="5" type="ORF">H924_04335</name>
</gene>
<evidence type="ECO:0000313" key="6">
    <source>
        <dbReference type="Proteomes" id="UP000011760"/>
    </source>
</evidence>
<dbReference type="InterPro" id="IPR045004">
    <property type="entry name" value="ECH_dom"/>
</dbReference>
<dbReference type="EC" id="3.1.2.4" evidence="2"/>
<organism evidence="5 6">
    <name type="scientific">Corynebacterium callunae DSM 20147</name>
    <dbReference type="NCBI Taxonomy" id="1121353"/>
    <lineage>
        <taxon>Bacteria</taxon>
        <taxon>Bacillati</taxon>
        <taxon>Actinomycetota</taxon>
        <taxon>Actinomycetes</taxon>
        <taxon>Mycobacteriales</taxon>
        <taxon>Corynebacteriaceae</taxon>
        <taxon>Corynebacterium</taxon>
    </lineage>
</organism>
<dbReference type="Gene3D" id="3.90.226.10">
    <property type="entry name" value="2-enoyl-CoA Hydratase, Chain A, domain 1"/>
    <property type="match status" value="1"/>
</dbReference>
<comment type="catalytic activity">
    <reaction evidence="1">
        <text>3-hydroxy-2-methylpropanoyl-CoA + H2O = 3-hydroxy-2-methylpropanoate + CoA + H(+)</text>
        <dbReference type="Rhea" id="RHEA:20888"/>
        <dbReference type="ChEBI" id="CHEBI:11805"/>
        <dbReference type="ChEBI" id="CHEBI:15377"/>
        <dbReference type="ChEBI" id="CHEBI:15378"/>
        <dbReference type="ChEBI" id="CHEBI:57287"/>
        <dbReference type="ChEBI" id="CHEBI:57340"/>
        <dbReference type="EC" id="3.1.2.4"/>
    </reaction>
</comment>
<evidence type="ECO:0000259" key="4">
    <source>
        <dbReference type="Pfam" id="PF16113"/>
    </source>
</evidence>
<dbReference type="SUPFAM" id="SSF52096">
    <property type="entry name" value="ClpP/crotonase"/>
    <property type="match status" value="1"/>
</dbReference>
<dbReference type="AlphaFoldDB" id="M1UY37"/>
<name>M1UY37_9CORY</name>
<sequence length="338" mass="36800">MNISEPPVIIRVQHKTGIVALNRAKALNSINLEMVNIIQQALDEWAADDAISQVLIYSTSERAFCAGGDIRELRDAVIAGNPEFGDHYFTEEFNLVNCLGTYPKPVIALINGIVMGGGMGVSMHNSHRIITENALAAMPETAIGYVPDVGFTYFAHQITTPAIAKFLGITGWRMSPADMLWTGVASHFIKSADIEAFTNTLLENSLEQALDTFSTQPEESSTLESFASSIEETFGQETGELIDAALAAHPDAAFRAKIEKPLRQAAPSAVVATSALMNQNREAQSLREGLDNELVMALFMIRQPDFAEGVRAAVVDKDRNPQFGAALPEENYLELIKN</sequence>
<dbReference type="InterPro" id="IPR029045">
    <property type="entry name" value="ClpP/crotonase-like_dom_sf"/>
</dbReference>
<dbReference type="STRING" id="1121353.H924_04335"/>
<evidence type="ECO:0000313" key="5">
    <source>
        <dbReference type="EMBL" id="AGG66313.1"/>
    </source>
</evidence>
<protein>
    <recommendedName>
        <fullName evidence="2">3-hydroxyisobutyryl-CoA hydrolase</fullName>
        <ecNumber evidence="2">3.1.2.4</ecNumber>
    </recommendedName>
</protein>
<dbReference type="OrthoDB" id="9790967at2"/>
<dbReference type="GO" id="GO:0003860">
    <property type="term" value="F:3-hydroxyisobutyryl-CoA hydrolase activity"/>
    <property type="evidence" value="ECO:0007669"/>
    <property type="project" value="UniProtKB-EC"/>
</dbReference>
<dbReference type="Proteomes" id="UP000011760">
    <property type="component" value="Chromosome"/>
</dbReference>
<evidence type="ECO:0000256" key="2">
    <source>
        <dbReference type="ARBA" id="ARBA00011915"/>
    </source>
</evidence>
<keyword evidence="3 5" id="KW-0378">Hydrolase</keyword>
<dbReference type="KEGG" id="ccn:H924_04335"/>
<proteinExistence type="predicted"/>
<dbReference type="HOGENOM" id="CLU_009834_22_1_11"/>
<dbReference type="InterPro" id="IPR032259">
    <property type="entry name" value="HIBYL-CoA-H"/>
</dbReference>
<dbReference type="PANTHER" id="PTHR43176">
    <property type="entry name" value="3-HYDROXYISOBUTYRYL-COA HYDROLASE-RELATED"/>
    <property type="match status" value="1"/>
</dbReference>
<dbReference type="eggNOG" id="COG1024">
    <property type="taxonomic scope" value="Bacteria"/>
</dbReference>
<dbReference type="PANTHER" id="PTHR43176:SF3">
    <property type="entry name" value="3-HYDROXYISOBUTYRYL-COA HYDROLASE, MITOCHONDRIAL"/>
    <property type="match status" value="1"/>
</dbReference>
<dbReference type="Pfam" id="PF16113">
    <property type="entry name" value="ECH_2"/>
    <property type="match status" value="1"/>
</dbReference>
<dbReference type="EMBL" id="CP004354">
    <property type="protein sequence ID" value="AGG66313.1"/>
    <property type="molecule type" value="Genomic_DNA"/>
</dbReference>
<evidence type="ECO:0000256" key="3">
    <source>
        <dbReference type="ARBA" id="ARBA00022801"/>
    </source>
</evidence>